<dbReference type="AlphaFoldDB" id="A0A285KX32"/>
<gene>
    <name evidence="1" type="ORF">SAMN05421748_16112</name>
</gene>
<dbReference type="Proteomes" id="UP000219612">
    <property type="component" value="Unassembled WGS sequence"/>
</dbReference>
<dbReference type="EMBL" id="OBDY01000061">
    <property type="protein sequence ID" value="SNY75916.1"/>
    <property type="molecule type" value="Genomic_DNA"/>
</dbReference>
<dbReference type="InterPro" id="IPR045592">
    <property type="entry name" value="DUF6461"/>
</dbReference>
<proteinExistence type="predicted"/>
<organism evidence="1 2">
    <name type="scientific">Paractinoplanes atraurantiacus</name>
    <dbReference type="NCBI Taxonomy" id="1036182"/>
    <lineage>
        <taxon>Bacteria</taxon>
        <taxon>Bacillati</taxon>
        <taxon>Actinomycetota</taxon>
        <taxon>Actinomycetes</taxon>
        <taxon>Micromonosporales</taxon>
        <taxon>Micromonosporaceae</taxon>
        <taxon>Paractinoplanes</taxon>
    </lineage>
</organism>
<dbReference type="RefSeq" id="WP_097329369.1">
    <property type="nucleotide sequence ID" value="NZ_OBDY01000061.1"/>
</dbReference>
<evidence type="ECO:0000313" key="2">
    <source>
        <dbReference type="Proteomes" id="UP000219612"/>
    </source>
</evidence>
<dbReference type="OrthoDB" id="4460129at2"/>
<reference evidence="1 2" key="1">
    <citation type="submission" date="2017-09" db="EMBL/GenBank/DDBJ databases">
        <authorList>
            <person name="Ehlers B."/>
            <person name="Leendertz F.H."/>
        </authorList>
    </citation>
    <scope>NUCLEOTIDE SEQUENCE [LARGE SCALE GENOMIC DNA]</scope>
    <source>
        <strain evidence="1 2">CGMCC 4.6857</strain>
    </source>
</reference>
<protein>
    <submittedName>
        <fullName evidence="1">Uncharacterized protein</fullName>
    </submittedName>
</protein>
<sequence>MGLAALGLLAACGEREPRPTPSAAAIKRQATAADYAWFDGVTDLDKGYCFVWVAGLKPQQVLDRLKGKELERVAWQQLVGAGDGQRVSGGKYFFGVARLDATSLIIEDNGNLGLADQLLSELSVGTTVVCNYHGPQARSRFLVMSDRVVELEFDPASDGKRLGTRATELASTIGAVGFTPATTQAASFALAERLTGVPLTLDLLKERTYLFSSAPR</sequence>
<name>A0A285KX32_9ACTN</name>
<dbReference type="Pfam" id="PF20062">
    <property type="entry name" value="DUF6461"/>
    <property type="match status" value="1"/>
</dbReference>
<keyword evidence="2" id="KW-1185">Reference proteome</keyword>
<accession>A0A285KX32</accession>
<evidence type="ECO:0000313" key="1">
    <source>
        <dbReference type="EMBL" id="SNY75916.1"/>
    </source>
</evidence>